<evidence type="ECO:0000256" key="11">
    <source>
        <dbReference type="ARBA" id="ARBA00044884"/>
    </source>
</evidence>
<keyword evidence="3" id="KW-0813">Transport</keyword>
<evidence type="ECO:0000256" key="14">
    <source>
        <dbReference type="ARBA" id="ARBA00044898"/>
    </source>
</evidence>
<evidence type="ECO:0000313" key="28">
    <source>
        <dbReference type="EMBL" id="GAU91365.1"/>
    </source>
</evidence>
<dbReference type="InterPro" id="IPR020846">
    <property type="entry name" value="MFS_dom"/>
</dbReference>
<feature type="transmembrane region" description="Helical" evidence="25">
    <location>
        <begin position="300"/>
        <end position="321"/>
    </location>
</feature>
<evidence type="ECO:0000256" key="23">
    <source>
        <dbReference type="ARBA" id="ARBA00045709"/>
    </source>
</evidence>
<dbReference type="GO" id="GO:0022857">
    <property type="term" value="F:transmembrane transporter activity"/>
    <property type="evidence" value="ECO:0007669"/>
    <property type="project" value="InterPro"/>
</dbReference>
<evidence type="ECO:0000256" key="18">
    <source>
        <dbReference type="ARBA" id="ARBA00044912"/>
    </source>
</evidence>
<dbReference type="AlphaFoldDB" id="A0A1D1USE5"/>
<evidence type="ECO:0000256" key="9">
    <source>
        <dbReference type="ARBA" id="ARBA00044878"/>
    </source>
</evidence>
<protein>
    <recommendedName>
        <fullName evidence="21">Lysosomal dipeptide transporter MFSD1</fullName>
    </recommendedName>
    <alternativeName>
        <fullName evidence="22">Major facilitator superfamily domain-containing protein 1</fullName>
    </alternativeName>
</protein>
<comment type="catalytic activity">
    <reaction evidence="13">
        <text>L-alpha-aminoacyl-L-lysine(out) = L-alpha-aminoacyl-L-lysine(in)</text>
        <dbReference type="Rhea" id="RHEA:79383"/>
        <dbReference type="ChEBI" id="CHEBI:229966"/>
    </reaction>
</comment>
<evidence type="ECO:0000259" key="27">
    <source>
        <dbReference type="PROSITE" id="PS50850"/>
    </source>
</evidence>
<feature type="transmembrane region" description="Helical" evidence="25">
    <location>
        <begin position="111"/>
        <end position="134"/>
    </location>
</feature>
<dbReference type="PANTHER" id="PTHR23512:SF3">
    <property type="entry name" value="MAJOR FACILITATOR SUPERFAMILY DOMAIN-CONTAINING PROTEIN 1"/>
    <property type="match status" value="1"/>
</dbReference>
<feature type="transmembrane region" description="Helical" evidence="25">
    <location>
        <begin position="220"/>
        <end position="243"/>
    </location>
</feature>
<feature type="domain" description="Major facilitator superfamily (MFS) profile" evidence="27">
    <location>
        <begin position="1"/>
        <end position="422"/>
    </location>
</feature>
<evidence type="ECO:0000256" key="2">
    <source>
        <dbReference type="ARBA" id="ARBA00008335"/>
    </source>
</evidence>
<evidence type="ECO:0000256" key="6">
    <source>
        <dbReference type="ARBA" id="ARBA00023136"/>
    </source>
</evidence>
<feature type="transmembrane region" description="Helical" evidence="25">
    <location>
        <begin position="180"/>
        <end position="199"/>
    </location>
</feature>
<evidence type="ECO:0000256" key="17">
    <source>
        <dbReference type="ARBA" id="ARBA00044903"/>
    </source>
</evidence>
<evidence type="ECO:0000256" key="13">
    <source>
        <dbReference type="ARBA" id="ARBA00044893"/>
    </source>
</evidence>
<evidence type="ECO:0000256" key="24">
    <source>
        <dbReference type="ARBA" id="ARBA00046376"/>
    </source>
</evidence>
<evidence type="ECO:0000256" key="8">
    <source>
        <dbReference type="ARBA" id="ARBA00044876"/>
    </source>
</evidence>
<accession>A0A1D1USE5</accession>
<evidence type="ECO:0000256" key="25">
    <source>
        <dbReference type="SAM" id="Phobius"/>
    </source>
</evidence>
<evidence type="ECO:0000256" key="5">
    <source>
        <dbReference type="ARBA" id="ARBA00022989"/>
    </source>
</evidence>
<comment type="catalytic activity">
    <reaction evidence="11">
        <text>L-alpha-aminoacyl-L-histidine(out) = L-alpha-aminoacyl-L-histidine(in)</text>
        <dbReference type="Rhea" id="RHEA:79375"/>
        <dbReference type="ChEBI" id="CHEBI:229967"/>
    </reaction>
</comment>
<evidence type="ECO:0000256" key="10">
    <source>
        <dbReference type="ARBA" id="ARBA00044881"/>
    </source>
</evidence>
<feature type="transmembrane region" description="Helical" evidence="25">
    <location>
        <begin position="269"/>
        <end position="288"/>
    </location>
</feature>
<keyword evidence="5 25" id="KW-1133">Transmembrane helix</keyword>
<keyword evidence="7" id="KW-0458">Lysosome</keyword>
<proteinExistence type="inferred from homology"/>
<dbReference type="EMBL" id="BDGG01000002">
    <property type="protein sequence ID" value="GAU91365.1"/>
    <property type="molecule type" value="Genomic_DNA"/>
</dbReference>
<dbReference type="OrthoDB" id="424834at2759"/>
<comment type="catalytic activity">
    <reaction evidence="18">
        <text>L-histidyl-L-alpha-amino acid(out) = L-histidyl-L-alpha-amino acid(in)</text>
        <dbReference type="Rhea" id="RHEA:79379"/>
        <dbReference type="ChEBI" id="CHEBI:229964"/>
    </reaction>
</comment>
<comment type="subunit">
    <text evidence="24">Homodimer. Interacts with lysosomal protein GLMP (via lumenal domain); the interaction starts while both proteins are still in the endoplasmic reticulum and is required for stabilization of MFSD1 in lysosomes but has no direct effect on its targeting to lysosomes or transporter activity.</text>
</comment>
<evidence type="ECO:0000313" key="29">
    <source>
        <dbReference type="Proteomes" id="UP000186922"/>
    </source>
</evidence>
<evidence type="ECO:0000256" key="22">
    <source>
        <dbReference type="ARBA" id="ARBA00045018"/>
    </source>
</evidence>
<evidence type="ECO:0000256" key="21">
    <source>
        <dbReference type="ARBA" id="ARBA00044985"/>
    </source>
</evidence>
<comment type="catalytic activity">
    <reaction evidence="8">
        <text>L-lysyl-L-alanine(out) = L-lysyl-L-alanine(in)</text>
        <dbReference type="Rhea" id="RHEA:79399"/>
        <dbReference type="ChEBI" id="CHEBI:229954"/>
    </reaction>
</comment>
<comment type="function">
    <text evidence="23">Lysosomal dipeptide uniporter that selectively exports lysine, arginine or histidine-containing dipeptides with a net positive charge from the lysosome lumen into the cytosol. Could play a role in a specific type of protein O-glycosylation indirectly regulating macrophages migration and tissue invasion. Also essential for liver homeostasis.</text>
</comment>
<keyword evidence="4 25" id="KW-0812">Transmembrane</keyword>
<evidence type="ECO:0000256" key="12">
    <source>
        <dbReference type="ARBA" id="ARBA00044891"/>
    </source>
</evidence>
<feature type="transmembrane region" description="Helical" evidence="25">
    <location>
        <begin position="395"/>
        <end position="417"/>
    </location>
</feature>
<evidence type="ECO:0000256" key="15">
    <source>
        <dbReference type="ARBA" id="ARBA00044899"/>
    </source>
</evidence>
<reference evidence="28 29" key="1">
    <citation type="journal article" date="2016" name="Nat. Commun.">
        <title>Extremotolerant tardigrade genome and improved radiotolerance of human cultured cells by tardigrade-unique protein.</title>
        <authorList>
            <person name="Hashimoto T."/>
            <person name="Horikawa D.D."/>
            <person name="Saito Y."/>
            <person name="Kuwahara H."/>
            <person name="Kozuka-Hata H."/>
            <person name="Shin-I T."/>
            <person name="Minakuchi Y."/>
            <person name="Ohishi K."/>
            <person name="Motoyama A."/>
            <person name="Aizu T."/>
            <person name="Enomoto A."/>
            <person name="Kondo K."/>
            <person name="Tanaka S."/>
            <person name="Hara Y."/>
            <person name="Koshikawa S."/>
            <person name="Sagara H."/>
            <person name="Miura T."/>
            <person name="Yokobori S."/>
            <person name="Miyagawa K."/>
            <person name="Suzuki Y."/>
            <person name="Kubo T."/>
            <person name="Oyama M."/>
            <person name="Kohara Y."/>
            <person name="Fujiyama A."/>
            <person name="Arakawa K."/>
            <person name="Katayama T."/>
            <person name="Toyoda A."/>
            <person name="Kunieda T."/>
        </authorList>
    </citation>
    <scope>NUCLEOTIDE SEQUENCE [LARGE SCALE GENOMIC DNA]</scope>
    <source>
        <strain evidence="28 29">YOKOZUNA-1</strain>
    </source>
</reference>
<evidence type="ECO:0000256" key="19">
    <source>
        <dbReference type="ARBA" id="ARBA00044919"/>
    </source>
</evidence>
<keyword evidence="6 25" id="KW-0472">Membrane</keyword>
<dbReference type="PROSITE" id="PS50850">
    <property type="entry name" value="MFS"/>
    <property type="match status" value="1"/>
</dbReference>
<comment type="catalytic activity">
    <reaction evidence="20">
        <text>L-lysyl-glycine(out) = L-lysyl-glycine(in)</text>
        <dbReference type="Rhea" id="RHEA:79407"/>
        <dbReference type="ChEBI" id="CHEBI:191202"/>
    </reaction>
</comment>
<name>A0A1D1USE5_RAMVA</name>
<evidence type="ECO:0000256" key="3">
    <source>
        <dbReference type="ARBA" id="ARBA00022448"/>
    </source>
</evidence>
<evidence type="ECO:0000256" key="4">
    <source>
        <dbReference type="ARBA" id="ARBA00022692"/>
    </source>
</evidence>
<comment type="catalytic activity">
    <reaction evidence="10">
        <text>L-alpha-aminoacyl-L-arginine(out) = L-alpha-aminoacyl-L-arginine(in)</text>
        <dbReference type="Rhea" id="RHEA:79367"/>
        <dbReference type="ChEBI" id="CHEBI:229968"/>
    </reaction>
</comment>
<evidence type="ECO:0000256" key="1">
    <source>
        <dbReference type="ARBA" id="ARBA00004155"/>
    </source>
</evidence>
<comment type="catalytic activity">
    <reaction evidence="14">
        <text>L-aspartyl-L-lysine(out) = L-aspartyl-L-lysine(in)</text>
        <dbReference type="Rhea" id="RHEA:79411"/>
        <dbReference type="ChEBI" id="CHEBI:229953"/>
    </reaction>
</comment>
<feature type="chain" id="PRO_5008897557" description="Lysosomal dipeptide transporter MFSD1" evidence="26">
    <location>
        <begin position="19"/>
        <end position="448"/>
    </location>
</feature>
<comment type="catalytic activity">
    <reaction evidence="12">
        <text>L-lysyl-L-alpha-amino acid(out) = L-lysyl-L-alpha-amino acid(in)</text>
        <dbReference type="Rhea" id="RHEA:79387"/>
        <dbReference type="ChEBI" id="CHEBI:229965"/>
    </reaction>
</comment>
<evidence type="ECO:0000256" key="16">
    <source>
        <dbReference type="ARBA" id="ARBA00044900"/>
    </source>
</evidence>
<dbReference type="GO" id="GO:0005765">
    <property type="term" value="C:lysosomal membrane"/>
    <property type="evidence" value="ECO:0007669"/>
    <property type="project" value="UniProtKB-SubCell"/>
</dbReference>
<feature type="transmembrane region" description="Helical" evidence="25">
    <location>
        <begin position="327"/>
        <end position="351"/>
    </location>
</feature>
<comment type="similarity">
    <text evidence="2">Belongs to the major facilitator superfamily.</text>
</comment>
<feature type="transmembrane region" description="Helical" evidence="25">
    <location>
        <begin position="146"/>
        <end position="168"/>
    </location>
</feature>
<dbReference type="SUPFAM" id="SSF103473">
    <property type="entry name" value="MFS general substrate transporter"/>
    <property type="match status" value="1"/>
</dbReference>
<comment type="catalytic activity">
    <reaction evidence="9">
        <text>L-histidyl-glycine(out) = L-histidyl-glycine(in)</text>
        <dbReference type="Rhea" id="RHEA:79395"/>
        <dbReference type="ChEBI" id="CHEBI:229957"/>
    </reaction>
</comment>
<dbReference type="Gene3D" id="1.20.1250.20">
    <property type="entry name" value="MFS general substrate transporter like domains"/>
    <property type="match status" value="2"/>
</dbReference>
<comment type="catalytic activity">
    <reaction evidence="19">
        <text>L-alanyl-L-lysine(out) = L-alanyl-L-lysine(in)</text>
        <dbReference type="Rhea" id="RHEA:79415"/>
        <dbReference type="ChEBI" id="CHEBI:192470"/>
    </reaction>
</comment>
<comment type="subcellular location">
    <subcellularLocation>
        <location evidence="1">Lysosome membrane</location>
        <topology evidence="1">Multi-pass membrane protein</topology>
    </subcellularLocation>
</comment>
<evidence type="ECO:0000256" key="7">
    <source>
        <dbReference type="ARBA" id="ARBA00023228"/>
    </source>
</evidence>
<dbReference type="InterPro" id="IPR011701">
    <property type="entry name" value="MFS"/>
</dbReference>
<evidence type="ECO:0000256" key="20">
    <source>
        <dbReference type="ARBA" id="ARBA00044924"/>
    </source>
</evidence>
<keyword evidence="26" id="KW-0732">Signal</keyword>
<comment type="catalytic activity">
    <reaction evidence="16">
        <text>L-lysyl-L-lysine(out) = L-lysyl-L-lysine(in)</text>
        <dbReference type="Rhea" id="RHEA:79403"/>
        <dbReference type="ChEBI" id="CHEBI:229956"/>
    </reaction>
</comment>
<keyword evidence="29" id="KW-1185">Reference proteome</keyword>
<comment type="catalytic activity">
    <reaction evidence="17">
        <text>L-arginyl-glycine(out) = L-arginyl-glycine(in)</text>
        <dbReference type="Rhea" id="RHEA:79391"/>
        <dbReference type="ChEBI" id="CHEBI:229955"/>
    </reaction>
</comment>
<organism evidence="28 29">
    <name type="scientific">Ramazzottius varieornatus</name>
    <name type="common">Water bear</name>
    <name type="synonym">Tardigrade</name>
    <dbReference type="NCBI Taxonomy" id="947166"/>
    <lineage>
        <taxon>Eukaryota</taxon>
        <taxon>Metazoa</taxon>
        <taxon>Ecdysozoa</taxon>
        <taxon>Tardigrada</taxon>
        <taxon>Eutardigrada</taxon>
        <taxon>Parachela</taxon>
        <taxon>Hypsibioidea</taxon>
        <taxon>Ramazzottiidae</taxon>
        <taxon>Ramazzottius</taxon>
    </lineage>
</organism>
<comment type="caution">
    <text evidence="28">The sequence shown here is derived from an EMBL/GenBank/DDBJ whole genome shotgun (WGS) entry which is preliminary data.</text>
</comment>
<dbReference type="Pfam" id="PF07690">
    <property type="entry name" value="MFS_1"/>
    <property type="match status" value="1"/>
</dbReference>
<dbReference type="STRING" id="947166.A0A1D1USE5"/>
<dbReference type="PANTHER" id="PTHR23512">
    <property type="entry name" value="MAJOR FACILITATOR SUPERFAMILY DOMAIN-CONTAINING PROTEIN 1"/>
    <property type="match status" value="1"/>
</dbReference>
<dbReference type="Proteomes" id="UP000186922">
    <property type="component" value="Unassembled WGS sequence"/>
</dbReference>
<gene>
    <name evidence="28" type="primary">RvY_03634</name>
    <name evidence="28" type="synonym">RvY_03634.1</name>
    <name evidence="28" type="ORF">RvY_03634-1</name>
</gene>
<feature type="signal peptide" evidence="26">
    <location>
        <begin position="1"/>
        <end position="18"/>
    </location>
</feature>
<sequence length="448" mass="49406">MDTRWWVLVFCCIAVSLPNFFELQLSTLVQRLTGTASACTNGTESCLQFDLMQFNIIVGVYPWSRAVAAILAGILVDQFGSKYVLWGFAAFLFLGPLIFTLGAYAMTTRTAYALMILGRMIFGFGTGGYEVLLHRVKTGWFLYKELALAFSIEILFDRLGTASMFLVLGGLVEVINMRGVLWFTFGLNLIGVAALLLLAHLDRVRTVGLFETESAKRPWWTIWTALGQFDTLYWLLVITLFLYDGTVQTFVANAPNFFASVYGFSEGSASYIVGIIYDVCLLSPLIGWLADRYGHRDFGIVLSTILVFVAFLLQLTLYPAIPGASITFLIGSGYTAFAPLIWSSIPLLVLPQNVGLALGTGKFFEYAGSGSVTATAGAILNMTENGDQSAIPWKEFLICMTVLASVCVVLWSALLYFNKVTCGRLTLTQKQRNAHNVIREVTPLNLSF</sequence>
<dbReference type="InterPro" id="IPR036259">
    <property type="entry name" value="MFS_trans_sf"/>
</dbReference>
<comment type="catalytic activity">
    <reaction evidence="15">
        <text>L-arginyl-L-alpha-amino acid(out) = L-arginyl-L-alpha-amino acid(in)</text>
        <dbReference type="Rhea" id="RHEA:79371"/>
        <dbReference type="ChEBI" id="CHEBI:84315"/>
    </reaction>
</comment>
<evidence type="ECO:0000256" key="26">
    <source>
        <dbReference type="SAM" id="SignalP"/>
    </source>
</evidence>
<dbReference type="InterPro" id="IPR052187">
    <property type="entry name" value="MFSD1"/>
</dbReference>
<feature type="transmembrane region" description="Helical" evidence="25">
    <location>
        <begin position="83"/>
        <end position="105"/>
    </location>
</feature>